<name>F6R593_ORNAN</name>
<feature type="region of interest" description="Disordered" evidence="5">
    <location>
        <begin position="1"/>
        <end position="30"/>
    </location>
</feature>
<dbReference type="Bgee" id="ENSOANG00000006348">
    <property type="expression patterns" value="Expressed in liver and 5 other cell types or tissues"/>
</dbReference>
<dbReference type="Pfam" id="PF01490">
    <property type="entry name" value="Aa_trans"/>
    <property type="match status" value="3"/>
</dbReference>
<evidence type="ECO:0000256" key="1">
    <source>
        <dbReference type="ARBA" id="ARBA00004141"/>
    </source>
</evidence>
<feature type="transmembrane region" description="Helical" evidence="6">
    <location>
        <begin position="81"/>
        <end position="99"/>
    </location>
</feature>
<organism evidence="8 9">
    <name type="scientific">Ornithorhynchus anatinus</name>
    <name type="common">Duckbill platypus</name>
    <dbReference type="NCBI Taxonomy" id="9258"/>
    <lineage>
        <taxon>Eukaryota</taxon>
        <taxon>Metazoa</taxon>
        <taxon>Chordata</taxon>
        <taxon>Craniata</taxon>
        <taxon>Vertebrata</taxon>
        <taxon>Euteleostomi</taxon>
        <taxon>Mammalia</taxon>
        <taxon>Monotremata</taxon>
        <taxon>Ornithorhynchidae</taxon>
        <taxon>Ornithorhynchus</taxon>
    </lineage>
</organism>
<feature type="transmembrane region" description="Helical" evidence="6">
    <location>
        <begin position="335"/>
        <end position="359"/>
    </location>
</feature>
<keyword evidence="3 6" id="KW-1133">Transmembrane helix</keyword>
<dbReference type="GeneTree" id="ENSGT00940000158917"/>
<proteinExistence type="predicted"/>
<evidence type="ECO:0000313" key="9">
    <source>
        <dbReference type="Proteomes" id="UP000002279"/>
    </source>
</evidence>
<gene>
    <name evidence="8" type="primary">SLC38A4</name>
</gene>
<reference evidence="8" key="2">
    <citation type="submission" date="2025-08" db="UniProtKB">
        <authorList>
            <consortium name="Ensembl"/>
        </authorList>
    </citation>
    <scope>IDENTIFICATION</scope>
    <source>
        <strain evidence="8">Glennie</strain>
    </source>
</reference>
<comment type="subcellular location">
    <subcellularLocation>
        <location evidence="1">Membrane</location>
        <topology evidence="1">Multi-pass membrane protein</topology>
    </subcellularLocation>
</comment>
<dbReference type="PANTHER" id="PTHR22950">
    <property type="entry name" value="AMINO ACID TRANSPORTER"/>
    <property type="match status" value="1"/>
</dbReference>
<keyword evidence="9" id="KW-1185">Reference proteome</keyword>
<feature type="domain" description="Amino acid transporter transmembrane" evidence="7">
    <location>
        <begin position="74"/>
        <end position="132"/>
    </location>
</feature>
<protein>
    <submittedName>
        <fullName evidence="8">Solute carrier family 38 member 4</fullName>
    </submittedName>
</protein>
<dbReference type="STRING" id="9258.ENSOANP00000010136"/>
<evidence type="ECO:0000256" key="2">
    <source>
        <dbReference type="ARBA" id="ARBA00022692"/>
    </source>
</evidence>
<feature type="compositionally biased region" description="Basic and acidic residues" evidence="5">
    <location>
        <begin position="1"/>
        <end position="11"/>
    </location>
</feature>
<dbReference type="PANTHER" id="PTHR22950:SF222">
    <property type="entry name" value="SODIUM-COUPLED NEUTRAL AMINO ACID TRANSPORTER 4"/>
    <property type="match status" value="1"/>
</dbReference>
<feature type="transmembrane region" description="Helical" evidence="6">
    <location>
        <begin position="379"/>
        <end position="401"/>
    </location>
</feature>
<evidence type="ECO:0000256" key="5">
    <source>
        <dbReference type="SAM" id="MobiDB-lite"/>
    </source>
</evidence>
<feature type="domain" description="Amino acid transporter transmembrane" evidence="7">
    <location>
        <begin position="296"/>
        <end position="502"/>
    </location>
</feature>
<reference evidence="8" key="3">
    <citation type="submission" date="2025-09" db="UniProtKB">
        <authorList>
            <consortium name="Ensembl"/>
        </authorList>
    </citation>
    <scope>IDENTIFICATION</scope>
    <source>
        <strain evidence="8">Glennie</strain>
    </source>
</reference>
<sequence length="516" mass="57583">MDRMELRKVNIELDEESSSGESIQDSYTEMEDSEKVTISSQFANEDTESQKFLTNGFLGKKKLDNYDEEDHPGTTSFGMSSFNLSNAIMGSGILGLSYAMANTGIILFVIMLLAVAILSLYSVHLLLKTAKEGAMSSYLFIIKYELPEVIRAFMGLEENSGEWYLNGNYLVIFVSLGIILPLSLLKNLGYLGYTSGFSLTCMVFFVSVVIYKKFQIPCPLPILDHGAGNFTCNNTVQMHMVMLPNNSESLGVNFMMDYTHGNSAGLDENQGKDPLHGSGVEYEAHGEDKCQPKYFAFNSRTAYAIPILAFAFVCHPEVLPIYSELKDRSRRKMQAVSNLSITGMLIMYLLAALFGYLTFYGEVEDELLHAYTKVYTFDTLLLMVRLAVLVAVTLTVPIVLFPIRTSVTTLLFPKRPFSWIRHFLIAAVILALNNVLVILVPTIKYIFGFIGASSATLLIFILPAAFYLRLVKKEPLRSPQKIGAVVFLVVGIIFMIGSMALIVIDWIYNPPNSKHH</sequence>
<feature type="transmembrane region" description="Helical" evidence="6">
    <location>
        <begin position="446"/>
        <end position="470"/>
    </location>
</feature>
<evidence type="ECO:0000256" key="6">
    <source>
        <dbReference type="SAM" id="Phobius"/>
    </source>
</evidence>
<keyword evidence="4 6" id="KW-0472">Membrane</keyword>
<feature type="transmembrane region" description="Helical" evidence="6">
    <location>
        <begin position="482"/>
        <end position="508"/>
    </location>
</feature>
<dbReference type="HOGENOM" id="CLU_756403_0_0_1"/>
<dbReference type="InterPro" id="IPR013057">
    <property type="entry name" value="AA_transpt_TM"/>
</dbReference>
<dbReference type="AlphaFoldDB" id="F6R593"/>
<evidence type="ECO:0000259" key="7">
    <source>
        <dbReference type="Pfam" id="PF01490"/>
    </source>
</evidence>
<keyword evidence="2 6" id="KW-0812">Transmembrane</keyword>
<evidence type="ECO:0000313" key="8">
    <source>
        <dbReference type="Ensembl" id="ENSOANP00000010136.2"/>
    </source>
</evidence>
<accession>F6R593</accession>
<dbReference type="Ensembl" id="ENSOANT00000010138.2">
    <property type="protein sequence ID" value="ENSOANP00000010136.2"/>
    <property type="gene ID" value="ENSOANG00000006348.2"/>
</dbReference>
<evidence type="ECO:0000256" key="3">
    <source>
        <dbReference type="ARBA" id="ARBA00022989"/>
    </source>
</evidence>
<feature type="transmembrane region" description="Helical" evidence="6">
    <location>
        <begin position="422"/>
        <end position="440"/>
    </location>
</feature>
<dbReference type="Proteomes" id="UP000002279">
    <property type="component" value="Chromosome 2"/>
</dbReference>
<feature type="domain" description="Amino acid transporter transmembrane" evidence="7">
    <location>
        <begin position="133"/>
        <end position="212"/>
    </location>
</feature>
<dbReference type="GO" id="GO:0016020">
    <property type="term" value="C:membrane"/>
    <property type="evidence" value="ECO:0007669"/>
    <property type="project" value="UniProtKB-SubCell"/>
</dbReference>
<evidence type="ECO:0000256" key="4">
    <source>
        <dbReference type="ARBA" id="ARBA00023136"/>
    </source>
</evidence>
<dbReference type="eggNOG" id="KOG1305">
    <property type="taxonomic scope" value="Eukaryota"/>
</dbReference>
<feature type="transmembrane region" description="Helical" evidence="6">
    <location>
        <begin position="190"/>
        <end position="211"/>
    </location>
</feature>
<feature type="transmembrane region" description="Helical" evidence="6">
    <location>
        <begin position="163"/>
        <end position="184"/>
    </location>
</feature>
<feature type="transmembrane region" description="Helical" evidence="6">
    <location>
        <begin position="105"/>
        <end position="127"/>
    </location>
</feature>
<reference evidence="8 9" key="1">
    <citation type="journal article" date="2008" name="Nature">
        <title>Genome analysis of the platypus reveals unique signatures of evolution.</title>
        <authorList>
            <person name="Warren W.C."/>
            <person name="Hillier L.W."/>
            <person name="Marshall Graves J.A."/>
            <person name="Birney E."/>
            <person name="Ponting C.P."/>
            <person name="Grutzner F."/>
            <person name="Belov K."/>
            <person name="Miller W."/>
            <person name="Clarke L."/>
            <person name="Chinwalla A.T."/>
            <person name="Yang S.P."/>
            <person name="Heger A."/>
            <person name="Locke D.P."/>
            <person name="Miethke P."/>
            <person name="Waters P.D."/>
            <person name="Veyrunes F."/>
            <person name="Fulton L."/>
            <person name="Fulton B."/>
            <person name="Graves T."/>
            <person name="Wallis J."/>
            <person name="Puente X.S."/>
            <person name="Lopez-Otin C."/>
            <person name="Ordonez G.R."/>
            <person name="Eichler E.E."/>
            <person name="Chen L."/>
            <person name="Cheng Z."/>
            <person name="Deakin J.E."/>
            <person name="Alsop A."/>
            <person name="Thompson K."/>
            <person name="Kirby P."/>
            <person name="Papenfuss A.T."/>
            <person name="Wakefield M.J."/>
            <person name="Olender T."/>
            <person name="Lancet D."/>
            <person name="Huttley G.A."/>
            <person name="Smit A.F."/>
            <person name="Pask A."/>
            <person name="Temple-Smith P."/>
            <person name="Batzer M.A."/>
            <person name="Walker J.A."/>
            <person name="Konkel M.K."/>
            <person name="Harris R.S."/>
            <person name="Whittington C.M."/>
            <person name="Wong E.S."/>
            <person name="Gemmell N.J."/>
            <person name="Buschiazzo E."/>
            <person name="Vargas Jentzsch I.M."/>
            <person name="Merkel A."/>
            <person name="Schmitz J."/>
            <person name="Zemann A."/>
            <person name="Churakov G."/>
            <person name="Kriegs J.O."/>
            <person name="Brosius J."/>
            <person name="Murchison E.P."/>
            <person name="Sachidanandam R."/>
            <person name="Smith C."/>
            <person name="Hannon G.J."/>
            <person name="Tsend-Ayush E."/>
            <person name="McMillan D."/>
            <person name="Attenborough R."/>
            <person name="Rens W."/>
            <person name="Ferguson-Smith M."/>
            <person name="Lefevre C.M."/>
            <person name="Sharp J.A."/>
            <person name="Nicholas K.R."/>
            <person name="Ray D.A."/>
            <person name="Kube M."/>
            <person name="Reinhardt R."/>
            <person name="Pringle T.H."/>
            <person name="Taylor J."/>
            <person name="Jones R.C."/>
            <person name="Nixon B."/>
            <person name="Dacheux J.L."/>
            <person name="Niwa H."/>
            <person name="Sekita Y."/>
            <person name="Huang X."/>
            <person name="Stark A."/>
            <person name="Kheradpour P."/>
            <person name="Kellis M."/>
            <person name="Flicek P."/>
            <person name="Chen Y."/>
            <person name="Webber C."/>
            <person name="Hardison R."/>
            <person name="Nelson J."/>
            <person name="Hallsworth-Pepin K."/>
            <person name="Delehaunty K."/>
            <person name="Markovic C."/>
            <person name="Minx P."/>
            <person name="Feng Y."/>
            <person name="Kremitzki C."/>
            <person name="Mitreva M."/>
            <person name="Glasscock J."/>
            <person name="Wylie T."/>
            <person name="Wohldmann P."/>
            <person name="Thiru P."/>
            <person name="Nhan M.N."/>
            <person name="Pohl C.S."/>
            <person name="Smith S.M."/>
            <person name="Hou S."/>
            <person name="Nefedov M."/>
            <person name="de Jong P.J."/>
            <person name="Renfree M.B."/>
            <person name="Mardis E.R."/>
            <person name="Wilson R.K."/>
        </authorList>
    </citation>
    <scope>NUCLEOTIDE SEQUENCE [LARGE SCALE GENOMIC DNA]</scope>
    <source>
        <strain evidence="8 9">Glennie</strain>
    </source>
</reference>